<evidence type="ECO:0000313" key="2">
    <source>
        <dbReference type="EMBL" id="EGY2377565.1"/>
    </source>
</evidence>
<keyword evidence="1" id="KW-1133">Transmembrane helix</keyword>
<dbReference type="EMBL" id="JACZEI010000005">
    <property type="protein sequence ID" value="MBE0330173.1"/>
    <property type="molecule type" value="Genomic_DNA"/>
</dbReference>
<dbReference type="KEGG" id="abw:BL01_01320"/>
<name>A0A0D7T6P8_ACIBA</name>
<sequence length="88" mass="9467">METTNKLDNQAERKLPVKAHLLCGWPLVLMLVGGAIGGALGASAYGINIKIYKSNLSNIAKVLLNLLTGLTAIILMLIAANLIRMYFL</sequence>
<dbReference type="EMBL" id="NEPB01000006">
    <property type="protein sequence ID" value="PRN36423.1"/>
    <property type="molecule type" value="Genomic_DNA"/>
</dbReference>
<evidence type="ECO:0000313" key="10">
    <source>
        <dbReference type="Proteomes" id="UP000179937"/>
    </source>
</evidence>
<dbReference type="Proteomes" id="UP000516419">
    <property type="component" value="Chromosome"/>
</dbReference>
<reference evidence="8 12" key="2">
    <citation type="submission" date="2017-04" db="EMBL/GenBank/DDBJ databases">
        <title>Comparison of Acinetobacter baumannii whole genome sequences from two major hospitals in Kuwait.</title>
        <authorList>
            <person name="Nasser K."/>
            <person name="Habibi N."/>
            <person name="Khan M.W."/>
            <person name="Purohit P."/>
            <person name="Al-Obaid I."/>
            <person name="Dhar R."/>
            <person name="Al-Fouzan W."/>
            <person name="Mustafa A.S."/>
        </authorList>
    </citation>
    <scope>NUCLEOTIDE SEQUENCE [LARGE SCALE GENOMIC DNA]</scope>
    <source>
        <strain evidence="8 12">KUFAR57</strain>
    </source>
</reference>
<dbReference type="Proteomes" id="UP000655940">
    <property type="component" value="Unassembled WGS sequence"/>
</dbReference>
<evidence type="ECO:0000313" key="6">
    <source>
        <dbReference type="EMBL" id="OIG68313.1"/>
    </source>
</evidence>
<evidence type="ECO:0000313" key="9">
    <source>
        <dbReference type="EMBL" id="QNV21715.1"/>
    </source>
</evidence>
<dbReference type="eggNOG" id="ENOG5031RWF">
    <property type="taxonomic scope" value="Bacteria"/>
</dbReference>
<dbReference type="KEGG" id="abk:LX00_00590"/>
<keyword evidence="1" id="KW-0812">Transmembrane</keyword>
<keyword evidence="1" id="KW-0472">Membrane</keyword>
<proteinExistence type="predicted"/>
<gene>
    <name evidence="6" type="ORF">A7M90_08155</name>
    <name evidence="8" type="ORF">B9W25_04825</name>
    <name evidence="7" type="ORF">CPI82_15660</name>
    <name evidence="5" type="ORF">FPK87_04945</name>
    <name evidence="9" type="ORF">FQZ18_18765</name>
    <name evidence="3" type="ORF">IAG11_01530</name>
    <name evidence="4" type="ORF">IHV20_08400</name>
    <name evidence="2" type="ORF">JHZ39_001940</name>
</gene>
<dbReference type="EMBL" id="JACSVK010000002">
    <property type="protein sequence ID" value="MBD0218576.1"/>
    <property type="molecule type" value="Genomic_DNA"/>
</dbReference>
<evidence type="ECO:0000313" key="3">
    <source>
        <dbReference type="EMBL" id="MBD0218576.1"/>
    </source>
</evidence>
<dbReference type="Proteomes" id="UP000179937">
    <property type="component" value="Unassembled WGS sequence"/>
</dbReference>
<feature type="transmembrane region" description="Helical" evidence="1">
    <location>
        <begin position="62"/>
        <end position="83"/>
    </location>
</feature>
<evidence type="ECO:0000313" key="8">
    <source>
        <dbReference type="EMBL" id="PRN36423.1"/>
    </source>
</evidence>
<organism evidence="6 10">
    <name type="scientific">Acinetobacter baumannii</name>
    <dbReference type="NCBI Taxonomy" id="470"/>
    <lineage>
        <taxon>Bacteria</taxon>
        <taxon>Pseudomonadati</taxon>
        <taxon>Pseudomonadota</taxon>
        <taxon>Gammaproteobacteria</taxon>
        <taxon>Moraxellales</taxon>
        <taxon>Moraxellaceae</taxon>
        <taxon>Acinetobacter</taxon>
        <taxon>Acinetobacter calcoaceticus/baumannii complex</taxon>
    </lineage>
</organism>
<reference evidence="2" key="8">
    <citation type="submission" date="2020-12" db="EMBL/GenBank/DDBJ databases">
        <authorList>
            <consortium name="Clinical and Environmental Microbiology Branch: Whole genome sequencing antimicrobial resistance pathogens in the healthcare setting"/>
        </authorList>
    </citation>
    <scope>NUCLEOTIDE SEQUENCE</scope>
    <source>
        <strain evidence="2">2018HL-00813</strain>
    </source>
</reference>
<reference evidence="4" key="7">
    <citation type="submission" date="2020-09" db="EMBL/GenBank/DDBJ databases">
        <title>Distribution of Beta-Lactamase Producing Gram-Negative Bacterial Isolates in Isabela River of Santo Domingo, Dominican Republic.</title>
        <authorList>
            <person name="Calderon V."/>
            <person name="Bonnelly R."/>
            <person name="Del Rosario C."/>
            <person name="Duarte A."/>
            <person name="Barauna R."/>
            <person name="Juca Ramos R.T."/>
            <person name="Perdomo O.P."/>
            <person name="Rodriguez De Francisco L.E."/>
            <person name="Franco De Los Santos E.F."/>
        </authorList>
    </citation>
    <scope>NUCLEOTIDE SEQUENCE</scope>
    <source>
        <strain evidence="4">INTEC_BI15</strain>
    </source>
</reference>
<accession>A0A0D7T6P8</accession>
<evidence type="ECO:0000313" key="4">
    <source>
        <dbReference type="EMBL" id="MBE0330173.1"/>
    </source>
</evidence>
<dbReference type="EMBL" id="NXDV01000013">
    <property type="protein sequence ID" value="PHQ01838.1"/>
    <property type="molecule type" value="Genomic_DNA"/>
</dbReference>
<reference evidence="9 13" key="6">
    <citation type="submission" date="2020-09" db="EMBL/GenBank/DDBJ databases">
        <title>Carbapenem-Resistant Acinetobacter baumannii devoid of typical resistance factors.</title>
        <authorList>
            <person name="Hoffmann M."/>
            <person name="Luo Y."/>
            <person name="Strain E."/>
            <person name="Rand H."/>
            <person name="Javkar K.G."/>
        </authorList>
    </citation>
    <scope>NUCLEOTIDE SEQUENCE [LARGE SCALE GENOMIC DNA]</scope>
    <source>
        <strain evidence="9 13">CFSAN093705</strain>
    </source>
</reference>
<evidence type="ECO:0000313" key="12">
    <source>
        <dbReference type="Proteomes" id="UP000237823"/>
    </source>
</evidence>
<dbReference type="EMBL" id="VMBB01000005">
    <property type="protein sequence ID" value="MDR8259825.1"/>
    <property type="molecule type" value="Genomic_DNA"/>
</dbReference>
<reference evidence="3" key="5">
    <citation type="submission" date="2020-08" db="EMBL/GenBank/DDBJ databases">
        <title>Diversity of carbapenem-resistant Acinetobacter baumannii and bacteriophage-mediated spread of the Oxa23 carbapenemase.</title>
        <authorList>
            <person name="Abouelfetouh A."/>
            <person name="Mattock J."/>
            <person name="Turner D."/>
            <person name="Li E."/>
            <person name="Evans B.A."/>
        </authorList>
    </citation>
    <scope>NUCLEOTIDE SEQUENCE</scope>
    <source>
        <strain evidence="3">A86</strain>
    </source>
</reference>
<evidence type="ECO:0000313" key="13">
    <source>
        <dbReference type="Proteomes" id="UP000516419"/>
    </source>
</evidence>
<evidence type="ECO:0000256" key="1">
    <source>
        <dbReference type="SAM" id="Phobius"/>
    </source>
</evidence>
<evidence type="ECO:0000313" key="11">
    <source>
        <dbReference type="Proteomes" id="UP000223291"/>
    </source>
</evidence>
<evidence type="ECO:0000313" key="7">
    <source>
        <dbReference type="EMBL" id="PHQ01838.1"/>
    </source>
</evidence>
<dbReference type="RefSeq" id="WP_000450433.1">
    <property type="nucleotide sequence ID" value="NZ_AP023077.1"/>
</dbReference>
<reference evidence="5" key="4">
    <citation type="submission" date="2019-07" db="EMBL/GenBank/DDBJ databases">
        <title>Biological characteristics of mucoid Acinetobacter baumannii from a general hospital in China.</title>
        <authorList>
            <person name="Hua X."/>
            <person name="Yu Y."/>
        </authorList>
    </citation>
    <scope>NUCLEOTIDE SEQUENCE [LARGE SCALE GENOMIC DNA]</scope>
    <source>
        <strain evidence="5">N41</strain>
    </source>
</reference>
<dbReference type="Proteomes" id="UP000223291">
    <property type="component" value="Unassembled WGS sequence"/>
</dbReference>
<reference evidence="6 10" key="1">
    <citation type="submission" date="2016-05" db="EMBL/GenBank/DDBJ databases">
        <title>The evolution of Acinetobacter baumannii in vivo.</title>
        <authorList>
            <person name="Hua X."/>
            <person name="Yu Y."/>
        </authorList>
    </citation>
    <scope>NUCLEOTIDE SEQUENCE [LARGE SCALE GENOMIC DNA]</scope>
    <source>
        <strain evidence="6 10">XH647</strain>
    </source>
</reference>
<dbReference type="Proteomes" id="UP000634608">
    <property type="component" value="Unassembled WGS sequence"/>
</dbReference>
<protein>
    <submittedName>
        <fullName evidence="6">Uncharacterized protein</fullName>
    </submittedName>
</protein>
<reference evidence="7 11" key="3">
    <citation type="submission" date="2017-09" db="EMBL/GenBank/DDBJ databases">
        <title>Draft genome of Acinetobacter baumannii strain I43, a mercury resistant bacteria.</title>
        <authorList>
            <person name="Siqueira K.A."/>
            <person name="Mello I.S."/>
            <person name="Mendes T.A."/>
            <person name="Soares M.A."/>
        </authorList>
    </citation>
    <scope>NUCLEOTIDE SEQUENCE [LARGE SCALE GENOMIC DNA]</scope>
    <source>
        <strain evidence="7 11">I43</strain>
    </source>
</reference>
<dbReference type="EMBL" id="LYKI01000056">
    <property type="protein sequence ID" value="OIG68313.1"/>
    <property type="molecule type" value="Genomic_DNA"/>
</dbReference>
<feature type="transmembrane region" description="Helical" evidence="1">
    <location>
        <begin position="21"/>
        <end position="42"/>
    </location>
</feature>
<dbReference type="STRING" id="1096995.BJAB07104_00117"/>
<dbReference type="AlphaFoldDB" id="A0A0D7T6P8"/>
<dbReference type="EMBL" id="CP061525">
    <property type="protein sequence ID" value="QNV21715.1"/>
    <property type="molecule type" value="Genomic_DNA"/>
</dbReference>
<dbReference type="PATRIC" id="fig|470.1288.peg.260"/>
<dbReference type="EMBL" id="AAYLMQ010000020">
    <property type="protein sequence ID" value="EGY2377565.1"/>
    <property type="molecule type" value="Genomic_DNA"/>
</dbReference>
<evidence type="ECO:0000313" key="5">
    <source>
        <dbReference type="EMBL" id="MDR8259825.1"/>
    </source>
</evidence>
<dbReference type="Proteomes" id="UP000237823">
    <property type="component" value="Unassembled WGS sequence"/>
</dbReference>